<proteinExistence type="predicted"/>
<feature type="region of interest" description="Disordered" evidence="1">
    <location>
        <begin position="590"/>
        <end position="647"/>
    </location>
</feature>
<feature type="compositionally biased region" description="Polar residues" evidence="1">
    <location>
        <begin position="609"/>
        <end position="619"/>
    </location>
</feature>
<sequence length="647" mass="71190">MSFLRRRRLNRKKWENPELSCGEIVVTPRVGLLKKAWGASGPALERFRHQILPDIEDTAKPIIMICCSNAATRSLVEDSIRSSHVPEKYPEFGIGASALPLEQPVPACTLAGGLGEPSSTHPNADREGERSTDPKRNSFVEGRQNMPAITPTQGTRLIGRRINFKHESCDPLPFRCATGGAIIRIDRYHYQIIVSHIQESRQDEHRITSAQELLSQGLDDCTFDGMSDSDDGGEDVMDAETDLDPALARASVTPAVESQPLVESPSINSVGSAVETPTERATRIWPTQTSKTLWQLDPIPSKNEILHSLANTISYFQDAGMRKVMVHDVAEVGKGMHETMTITARHGIGGTLAMRALYQWNRAIGKIQELYPINLGAPIQVGDSGSAVVDPVSGRLYGHIVKGCPGSTIAYIIAATEIFDHLRQEHGADIYLCGSHSTELSANISQIEAESRRLESERWQQYAKLAQTIKVSSSKQRKSPGTGTDDLWSSRFAMERIEVESPMSRRPEGFLGMPGYLQDRLSPLWESEDASSLDNWSDDRPTMTTLSSQQSHSVPTPWSAGSIATTATTVGIGPVSKNREIEISGLSLDNANQNAGFDDQSDRHIRRLSPSTTPTLSGRENNKGEAPRDTMYNEAMQQQKEKPVDDK</sequence>
<feature type="compositionally biased region" description="Basic and acidic residues" evidence="1">
    <location>
        <begin position="123"/>
        <end position="138"/>
    </location>
</feature>
<dbReference type="AlphaFoldDB" id="A0AA39ZL72"/>
<dbReference type="Proteomes" id="UP001174997">
    <property type="component" value="Unassembled WGS sequence"/>
</dbReference>
<dbReference type="EMBL" id="JAULSY010000008">
    <property type="protein sequence ID" value="KAK0673144.1"/>
    <property type="molecule type" value="Genomic_DNA"/>
</dbReference>
<accession>A0AA39ZL72</accession>
<evidence type="ECO:0000313" key="3">
    <source>
        <dbReference type="Proteomes" id="UP001174997"/>
    </source>
</evidence>
<protein>
    <submittedName>
        <fullName evidence="2">Uncharacterized protein</fullName>
    </submittedName>
</protein>
<feature type="region of interest" description="Disordered" evidence="1">
    <location>
        <begin position="254"/>
        <end position="279"/>
    </location>
</feature>
<reference evidence="2" key="1">
    <citation type="submission" date="2023-06" db="EMBL/GenBank/DDBJ databases">
        <title>Genome-scale phylogeny and comparative genomics of the fungal order Sordariales.</title>
        <authorList>
            <consortium name="Lawrence Berkeley National Laboratory"/>
            <person name="Hensen N."/>
            <person name="Bonometti L."/>
            <person name="Westerberg I."/>
            <person name="Brannstrom I.O."/>
            <person name="Guillou S."/>
            <person name="Cros-Aarteil S."/>
            <person name="Calhoun S."/>
            <person name="Haridas S."/>
            <person name="Kuo A."/>
            <person name="Mondo S."/>
            <person name="Pangilinan J."/>
            <person name="Riley R."/>
            <person name="Labutti K."/>
            <person name="Andreopoulos B."/>
            <person name="Lipzen A."/>
            <person name="Chen C."/>
            <person name="Yanf M."/>
            <person name="Daum C."/>
            <person name="Ng V."/>
            <person name="Clum A."/>
            <person name="Steindorff A."/>
            <person name="Ohm R."/>
            <person name="Martin F."/>
            <person name="Silar P."/>
            <person name="Natvig D."/>
            <person name="Lalanne C."/>
            <person name="Gautier V."/>
            <person name="Ament-Velasquez S.L."/>
            <person name="Kruys A."/>
            <person name="Hutchinson M.I."/>
            <person name="Powell A.J."/>
            <person name="Barry K."/>
            <person name="Miller A.N."/>
            <person name="Grigoriev I.V."/>
            <person name="Debuchy R."/>
            <person name="Gladieux P."/>
            <person name="Thoren M.H."/>
            <person name="Johannesson H."/>
        </authorList>
    </citation>
    <scope>NUCLEOTIDE SEQUENCE</scope>
    <source>
        <strain evidence="2">CBS 307.81</strain>
    </source>
</reference>
<comment type="caution">
    <text evidence="2">The sequence shown here is derived from an EMBL/GenBank/DDBJ whole genome shotgun (WGS) entry which is preliminary data.</text>
</comment>
<keyword evidence="3" id="KW-1185">Reference proteome</keyword>
<organism evidence="2 3">
    <name type="scientific">Cercophora samala</name>
    <dbReference type="NCBI Taxonomy" id="330535"/>
    <lineage>
        <taxon>Eukaryota</taxon>
        <taxon>Fungi</taxon>
        <taxon>Dikarya</taxon>
        <taxon>Ascomycota</taxon>
        <taxon>Pezizomycotina</taxon>
        <taxon>Sordariomycetes</taxon>
        <taxon>Sordariomycetidae</taxon>
        <taxon>Sordariales</taxon>
        <taxon>Lasiosphaeriaceae</taxon>
        <taxon>Cercophora</taxon>
    </lineage>
</organism>
<evidence type="ECO:0000313" key="2">
    <source>
        <dbReference type="EMBL" id="KAK0673144.1"/>
    </source>
</evidence>
<feature type="region of interest" description="Disordered" evidence="1">
    <location>
        <begin position="530"/>
        <end position="560"/>
    </location>
</feature>
<feature type="region of interest" description="Disordered" evidence="1">
    <location>
        <begin position="111"/>
        <end position="150"/>
    </location>
</feature>
<feature type="compositionally biased region" description="Polar residues" evidence="1">
    <location>
        <begin position="542"/>
        <end position="556"/>
    </location>
</feature>
<name>A0AA39ZL72_9PEZI</name>
<gene>
    <name evidence="2" type="ORF">QBC41DRAFT_361992</name>
</gene>
<evidence type="ECO:0000256" key="1">
    <source>
        <dbReference type="SAM" id="MobiDB-lite"/>
    </source>
</evidence>